<protein>
    <submittedName>
        <fullName evidence="11">Uncharacterized protein LOC110980746</fullName>
    </submittedName>
</protein>
<dbReference type="InterPro" id="IPR000436">
    <property type="entry name" value="Sushi_SCR_CCP_dom"/>
</dbReference>
<accession>A0A8B7YLR1</accession>
<evidence type="ECO:0000313" key="10">
    <source>
        <dbReference type="Proteomes" id="UP000694845"/>
    </source>
</evidence>
<evidence type="ECO:0000256" key="2">
    <source>
        <dbReference type="ARBA" id="ARBA00022729"/>
    </source>
</evidence>
<dbReference type="GeneID" id="110980746"/>
<feature type="disulfide bond" evidence="6">
    <location>
        <begin position="81"/>
        <end position="108"/>
    </location>
</feature>
<dbReference type="InterPro" id="IPR035976">
    <property type="entry name" value="Sushi/SCR/CCP_sf"/>
</dbReference>
<evidence type="ECO:0000256" key="3">
    <source>
        <dbReference type="ARBA" id="ARBA00022737"/>
    </source>
</evidence>
<dbReference type="OMA" id="NDFSMEV"/>
<feature type="transmembrane region" description="Helical" evidence="8">
    <location>
        <begin position="115"/>
        <end position="137"/>
    </location>
</feature>
<dbReference type="Pfam" id="PF00084">
    <property type="entry name" value="Sushi"/>
    <property type="match status" value="1"/>
</dbReference>
<feature type="region of interest" description="Disordered" evidence="7">
    <location>
        <begin position="147"/>
        <end position="174"/>
    </location>
</feature>
<evidence type="ECO:0000256" key="4">
    <source>
        <dbReference type="ARBA" id="ARBA00023157"/>
    </source>
</evidence>
<evidence type="ECO:0000256" key="6">
    <source>
        <dbReference type="PROSITE-ProRule" id="PRU00302"/>
    </source>
</evidence>
<dbReference type="RefSeq" id="XP_022093385.1">
    <property type="nucleotide sequence ID" value="XM_022237693.1"/>
</dbReference>
<dbReference type="PANTHER" id="PTHR46393">
    <property type="entry name" value="SUSHI DOMAIN-CONTAINING PROTEIN"/>
    <property type="match status" value="1"/>
</dbReference>
<evidence type="ECO:0000256" key="7">
    <source>
        <dbReference type="SAM" id="MobiDB-lite"/>
    </source>
</evidence>
<dbReference type="SUPFAM" id="SSF57535">
    <property type="entry name" value="Complement control module/SCR domain"/>
    <property type="match status" value="1"/>
</dbReference>
<sequence length="232" mass="25711">MTLLTMDGLGSGVDIFLAFDYLIPSTTMNRYFKTFSTLLVLFSLVESVNTSCPAPPRPPGTEYSGGNYVQFNEGQTITYNCTFGYQVIGPTTRRCTENGTWTGTDNVCRIDAVSLAIACFVGLSAIVIFIFLTCCLCTRNRRARRRAEHHLTIQRQGKEAGDDGLNGLGDQEPNPYKMVQVSKERVDRSDSGLQTDLDMEEIDLNNFDMGEQVDSPTDNNPPQGNGLMFIEE</sequence>
<dbReference type="AlphaFoldDB" id="A0A8B7YLR1"/>
<dbReference type="PROSITE" id="PS50923">
    <property type="entry name" value="SUSHI"/>
    <property type="match status" value="1"/>
</dbReference>
<keyword evidence="8" id="KW-0812">Transmembrane</keyword>
<keyword evidence="3" id="KW-0677">Repeat</keyword>
<dbReference type="OrthoDB" id="6127264at2759"/>
<organism evidence="10 11">
    <name type="scientific">Acanthaster planci</name>
    <name type="common">Crown-of-thorns starfish</name>
    <dbReference type="NCBI Taxonomy" id="133434"/>
    <lineage>
        <taxon>Eukaryota</taxon>
        <taxon>Metazoa</taxon>
        <taxon>Echinodermata</taxon>
        <taxon>Eleutherozoa</taxon>
        <taxon>Asterozoa</taxon>
        <taxon>Asteroidea</taxon>
        <taxon>Valvatacea</taxon>
        <taxon>Valvatida</taxon>
        <taxon>Acanthasteridae</taxon>
        <taxon>Acanthaster</taxon>
    </lineage>
</organism>
<gene>
    <name evidence="11" type="primary">LOC110980746</name>
</gene>
<keyword evidence="8" id="KW-1133">Transmembrane helix</keyword>
<proteinExistence type="predicted"/>
<keyword evidence="10" id="KW-1185">Reference proteome</keyword>
<keyword evidence="8" id="KW-0472">Membrane</keyword>
<evidence type="ECO:0000256" key="5">
    <source>
        <dbReference type="ARBA" id="ARBA00023180"/>
    </source>
</evidence>
<feature type="domain" description="Sushi" evidence="9">
    <location>
        <begin position="50"/>
        <end position="110"/>
    </location>
</feature>
<dbReference type="CDD" id="cd00033">
    <property type="entry name" value="CCP"/>
    <property type="match status" value="1"/>
</dbReference>
<feature type="compositionally biased region" description="Polar residues" evidence="7">
    <location>
        <begin position="214"/>
        <end position="223"/>
    </location>
</feature>
<keyword evidence="5" id="KW-0325">Glycoprotein</keyword>
<evidence type="ECO:0000256" key="8">
    <source>
        <dbReference type="SAM" id="Phobius"/>
    </source>
</evidence>
<keyword evidence="1 6" id="KW-0768">Sushi</keyword>
<evidence type="ECO:0000256" key="1">
    <source>
        <dbReference type="ARBA" id="ARBA00022659"/>
    </source>
</evidence>
<keyword evidence="4 6" id="KW-1015">Disulfide bond</keyword>
<dbReference type="PANTHER" id="PTHR46393:SF7">
    <property type="entry name" value="COMPLEMENT C2"/>
    <property type="match status" value="1"/>
</dbReference>
<dbReference type="SMART" id="SM00032">
    <property type="entry name" value="CCP"/>
    <property type="match status" value="1"/>
</dbReference>
<reference evidence="11" key="1">
    <citation type="submission" date="2025-08" db="UniProtKB">
        <authorList>
            <consortium name="RefSeq"/>
        </authorList>
    </citation>
    <scope>IDENTIFICATION</scope>
</reference>
<dbReference type="KEGG" id="aplc:110980746"/>
<keyword evidence="2" id="KW-0732">Signal</keyword>
<feature type="region of interest" description="Disordered" evidence="7">
    <location>
        <begin position="209"/>
        <end position="232"/>
    </location>
</feature>
<name>A0A8B7YLR1_ACAPL</name>
<dbReference type="Proteomes" id="UP000694845">
    <property type="component" value="Unplaced"/>
</dbReference>
<evidence type="ECO:0000259" key="9">
    <source>
        <dbReference type="PROSITE" id="PS50923"/>
    </source>
</evidence>
<feature type="disulfide bond" evidence="6">
    <location>
        <begin position="52"/>
        <end position="95"/>
    </location>
</feature>
<dbReference type="Gene3D" id="2.10.70.10">
    <property type="entry name" value="Complement Module, domain 1"/>
    <property type="match status" value="1"/>
</dbReference>
<evidence type="ECO:0000313" key="11">
    <source>
        <dbReference type="RefSeq" id="XP_022093385.1"/>
    </source>
</evidence>